<dbReference type="CDD" id="cd00082">
    <property type="entry name" value="HisKA"/>
    <property type="match status" value="1"/>
</dbReference>
<keyword evidence="11" id="KW-0902">Two-component regulatory system</keyword>
<keyword evidence="6" id="KW-0812">Transmembrane</keyword>
<evidence type="ECO:0000256" key="9">
    <source>
        <dbReference type="ARBA" id="ARBA00022840"/>
    </source>
</evidence>
<proteinExistence type="predicted"/>
<evidence type="ECO:0000256" key="6">
    <source>
        <dbReference type="ARBA" id="ARBA00022692"/>
    </source>
</evidence>
<dbReference type="GO" id="GO:0030295">
    <property type="term" value="F:protein kinase activator activity"/>
    <property type="evidence" value="ECO:0007669"/>
    <property type="project" value="TreeGrafter"/>
</dbReference>
<dbReference type="RefSeq" id="WP_155455841.1">
    <property type="nucleotide sequence ID" value="NZ_WNKX01000017.1"/>
</dbReference>
<evidence type="ECO:0000256" key="2">
    <source>
        <dbReference type="ARBA" id="ARBA00004141"/>
    </source>
</evidence>
<comment type="subcellular location">
    <subcellularLocation>
        <location evidence="2">Membrane</location>
        <topology evidence="2">Multi-pass membrane protein</topology>
    </subcellularLocation>
</comment>
<dbReference type="EC" id="2.7.13.3" evidence="3"/>
<dbReference type="InterPro" id="IPR000014">
    <property type="entry name" value="PAS"/>
</dbReference>
<evidence type="ECO:0000256" key="10">
    <source>
        <dbReference type="ARBA" id="ARBA00022989"/>
    </source>
</evidence>
<dbReference type="SUPFAM" id="SSF55785">
    <property type="entry name" value="PYP-like sensor domain (PAS domain)"/>
    <property type="match status" value="1"/>
</dbReference>
<dbReference type="Gene3D" id="3.30.565.10">
    <property type="entry name" value="Histidine kinase-like ATPase, C-terminal domain"/>
    <property type="match status" value="1"/>
</dbReference>
<feature type="domain" description="PAC" evidence="15">
    <location>
        <begin position="74"/>
        <end position="126"/>
    </location>
</feature>
<keyword evidence="17" id="KW-1185">Reference proteome</keyword>
<dbReference type="Gene3D" id="1.10.287.130">
    <property type="match status" value="1"/>
</dbReference>
<dbReference type="Gene3D" id="3.30.450.20">
    <property type="entry name" value="PAS domain"/>
    <property type="match status" value="1"/>
</dbReference>
<dbReference type="InterPro" id="IPR001610">
    <property type="entry name" value="PAC"/>
</dbReference>
<dbReference type="GO" id="GO:0000155">
    <property type="term" value="F:phosphorelay sensor kinase activity"/>
    <property type="evidence" value="ECO:0007669"/>
    <property type="project" value="InterPro"/>
</dbReference>
<dbReference type="InterPro" id="IPR005467">
    <property type="entry name" value="His_kinase_dom"/>
</dbReference>
<comment type="caution">
    <text evidence="16">The sequence shown here is derived from an EMBL/GenBank/DDBJ whole genome shotgun (WGS) entry which is preliminary data.</text>
</comment>
<evidence type="ECO:0000256" key="8">
    <source>
        <dbReference type="ARBA" id="ARBA00022777"/>
    </source>
</evidence>
<feature type="domain" description="Histidine kinase" evidence="13">
    <location>
        <begin position="130"/>
        <end position="343"/>
    </location>
</feature>
<dbReference type="InterPro" id="IPR000700">
    <property type="entry name" value="PAS-assoc_C"/>
</dbReference>
<protein>
    <recommendedName>
        <fullName evidence="3">histidine kinase</fullName>
        <ecNumber evidence="3">2.7.13.3</ecNumber>
    </recommendedName>
</protein>
<evidence type="ECO:0000313" key="16">
    <source>
        <dbReference type="EMBL" id="MTW12912.1"/>
    </source>
</evidence>
<dbReference type="GO" id="GO:0007234">
    <property type="term" value="P:osmosensory signaling via phosphorelay pathway"/>
    <property type="evidence" value="ECO:0007669"/>
    <property type="project" value="TreeGrafter"/>
</dbReference>
<dbReference type="CDD" id="cd00075">
    <property type="entry name" value="HATPase"/>
    <property type="match status" value="1"/>
</dbReference>
<dbReference type="SMART" id="SM00091">
    <property type="entry name" value="PAS"/>
    <property type="match status" value="1"/>
</dbReference>
<dbReference type="SMART" id="SM00086">
    <property type="entry name" value="PAC"/>
    <property type="match status" value="1"/>
</dbReference>
<dbReference type="InterPro" id="IPR004358">
    <property type="entry name" value="Sig_transdc_His_kin-like_C"/>
</dbReference>
<dbReference type="PROSITE" id="PS50113">
    <property type="entry name" value="PAC"/>
    <property type="match status" value="1"/>
</dbReference>
<dbReference type="SUPFAM" id="SSF47384">
    <property type="entry name" value="Homodimeric domain of signal transducing histidine kinase"/>
    <property type="match status" value="1"/>
</dbReference>
<dbReference type="InterPro" id="IPR003594">
    <property type="entry name" value="HATPase_dom"/>
</dbReference>
<dbReference type="SUPFAM" id="SSF55874">
    <property type="entry name" value="ATPase domain of HSP90 chaperone/DNA topoisomerase II/histidine kinase"/>
    <property type="match status" value="1"/>
</dbReference>
<dbReference type="AlphaFoldDB" id="A0A6L6QKK5"/>
<evidence type="ECO:0000259" key="13">
    <source>
        <dbReference type="PROSITE" id="PS50109"/>
    </source>
</evidence>
<dbReference type="EMBL" id="WNKX01000017">
    <property type="protein sequence ID" value="MTW12912.1"/>
    <property type="molecule type" value="Genomic_DNA"/>
</dbReference>
<dbReference type="InterPro" id="IPR003661">
    <property type="entry name" value="HisK_dim/P_dom"/>
</dbReference>
<keyword evidence="9" id="KW-0067">ATP-binding</keyword>
<dbReference type="PROSITE" id="PS50112">
    <property type="entry name" value="PAS"/>
    <property type="match status" value="1"/>
</dbReference>
<evidence type="ECO:0000256" key="11">
    <source>
        <dbReference type="ARBA" id="ARBA00023012"/>
    </source>
</evidence>
<accession>A0A6L6QKK5</accession>
<evidence type="ECO:0000256" key="4">
    <source>
        <dbReference type="ARBA" id="ARBA00022553"/>
    </source>
</evidence>
<dbReference type="GO" id="GO:0005524">
    <property type="term" value="F:ATP binding"/>
    <property type="evidence" value="ECO:0007669"/>
    <property type="project" value="UniProtKB-KW"/>
</dbReference>
<evidence type="ECO:0000313" key="17">
    <source>
        <dbReference type="Proteomes" id="UP000472320"/>
    </source>
</evidence>
<evidence type="ECO:0000256" key="5">
    <source>
        <dbReference type="ARBA" id="ARBA00022679"/>
    </source>
</evidence>
<evidence type="ECO:0000256" key="1">
    <source>
        <dbReference type="ARBA" id="ARBA00000085"/>
    </source>
</evidence>
<dbReference type="GO" id="GO:0016020">
    <property type="term" value="C:membrane"/>
    <property type="evidence" value="ECO:0007669"/>
    <property type="project" value="UniProtKB-SubCell"/>
</dbReference>
<dbReference type="PRINTS" id="PR00344">
    <property type="entry name" value="BCTRLSENSOR"/>
</dbReference>
<dbReference type="NCBIfam" id="TIGR00229">
    <property type="entry name" value="sensory_box"/>
    <property type="match status" value="1"/>
</dbReference>
<organism evidence="16 17">
    <name type="scientific">Massilia eburnea</name>
    <dbReference type="NCBI Taxonomy" id="1776165"/>
    <lineage>
        <taxon>Bacteria</taxon>
        <taxon>Pseudomonadati</taxon>
        <taxon>Pseudomonadota</taxon>
        <taxon>Betaproteobacteria</taxon>
        <taxon>Burkholderiales</taxon>
        <taxon>Oxalobacteraceae</taxon>
        <taxon>Telluria group</taxon>
        <taxon>Massilia</taxon>
    </lineage>
</organism>
<dbReference type="Proteomes" id="UP000472320">
    <property type="component" value="Unassembled WGS sequence"/>
</dbReference>
<gene>
    <name evidence="16" type="ORF">GM658_20095</name>
</gene>
<dbReference type="Pfam" id="PF00512">
    <property type="entry name" value="HisKA"/>
    <property type="match status" value="1"/>
</dbReference>
<name>A0A6L6QKK5_9BURK</name>
<evidence type="ECO:0000256" key="7">
    <source>
        <dbReference type="ARBA" id="ARBA00022741"/>
    </source>
</evidence>
<dbReference type="SMART" id="SM00387">
    <property type="entry name" value="HATPase_c"/>
    <property type="match status" value="1"/>
</dbReference>
<dbReference type="InterPro" id="IPR035965">
    <property type="entry name" value="PAS-like_dom_sf"/>
</dbReference>
<dbReference type="PANTHER" id="PTHR42878">
    <property type="entry name" value="TWO-COMPONENT HISTIDINE KINASE"/>
    <property type="match status" value="1"/>
</dbReference>
<keyword evidence="4" id="KW-0597">Phosphoprotein</keyword>
<dbReference type="PANTHER" id="PTHR42878:SF7">
    <property type="entry name" value="SENSOR HISTIDINE KINASE GLRK"/>
    <property type="match status" value="1"/>
</dbReference>
<dbReference type="SMART" id="SM00388">
    <property type="entry name" value="HisKA"/>
    <property type="match status" value="1"/>
</dbReference>
<evidence type="ECO:0000256" key="3">
    <source>
        <dbReference type="ARBA" id="ARBA00012438"/>
    </source>
</evidence>
<dbReference type="GO" id="GO:0006355">
    <property type="term" value="P:regulation of DNA-templated transcription"/>
    <property type="evidence" value="ECO:0007669"/>
    <property type="project" value="InterPro"/>
</dbReference>
<comment type="catalytic activity">
    <reaction evidence="1">
        <text>ATP + protein L-histidine = ADP + protein N-phospho-L-histidine.</text>
        <dbReference type="EC" id="2.7.13.3"/>
    </reaction>
</comment>
<evidence type="ECO:0000259" key="14">
    <source>
        <dbReference type="PROSITE" id="PS50112"/>
    </source>
</evidence>
<keyword evidence="12" id="KW-0472">Membrane</keyword>
<sequence>MLSAEHYRQILDHSSDVHWMLDCDSGQILYVSPSAEKLIGYVPERARQVSESLMADLAERLEAFTSGDTTRRHTVREAELEGRDGVMIPVEIESTLVTDVDSGVLRLVGTVRDIRERIEREKQQKKFASMVSHEFRTPLSTIDGAIQRLEMTSQNADDNTRKRYRKIQTAVDRLLELINEYLSPERLASIGRKRQPDEISPEALLETAAEQARQRRAGITVRAEGLPQWMRCDPQGMRLCLDILLDNALKYTNDNVAIELQGRKASEGGVELLVIDRGAHVPDDELGKLFDKGYRGKAAAGQAGSGLGLYMAKNVVEVHGGTLSVENLPESGKKFRIWLPIAA</sequence>
<dbReference type="InterPro" id="IPR036097">
    <property type="entry name" value="HisK_dim/P_sf"/>
</dbReference>
<keyword evidence="10" id="KW-1133">Transmembrane helix</keyword>
<dbReference type="InterPro" id="IPR013767">
    <property type="entry name" value="PAS_fold"/>
</dbReference>
<keyword evidence="7" id="KW-0547">Nucleotide-binding</keyword>
<feature type="domain" description="PAS" evidence="14">
    <location>
        <begin position="3"/>
        <end position="44"/>
    </location>
</feature>
<dbReference type="Pfam" id="PF02518">
    <property type="entry name" value="HATPase_c"/>
    <property type="match status" value="1"/>
</dbReference>
<evidence type="ECO:0000256" key="12">
    <source>
        <dbReference type="ARBA" id="ARBA00023136"/>
    </source>
</evidence>
<dbReference type="Pfam" id="PF00989">
    <property type="entry name" value="PAS"/>
    <property type="match status" value="1"/>
</dbReference>
<reference evidence="16 17" key="1">
    <citation type="submission" date="2019-11" db="EMBL/GenBank/DDBJ databases">
        <title>Type strains purchased from KCTC, JCM and DSMZ.</title>
        <authorList>
            <person name="Lu H."/>
        </authorList>
    </citation>
    <scope>NUCLEOTIDE SEQUENCE [LARGE SCALE GENOMIC DNA]</scope>
    <source>
        <strain evidence="16 17">JCM 31587</strain>
    </source>
</reference>
<dbReference type="OrthoDB" id="9121563at2"/>
<dbReference type="CDD" id="cd00130">
    <property type="entry name" value="PAS"/>
    <property type="match status" value="1"/>
</dbReference>
<dbReference type="InterPro" id="IPR036890">
    <property type="entry name" value="HATPase_C_sf"/>
</dbReference>
<dbReference type="PROSITE" id="PS50109">
    <property type="entry name" value="HIS_KIN"/>
    <property type="match status" value="1"/>
</dbReference>
<evidence type="ECO:0000259" key="15">
    <source>
        <dbReference type="PROSITE" id="PS50113"/>
    </source>
</evidence>
<dbReference type="GO" id="GO:0000156">
    <property type="term" value="F:phosphorelay response regulator activity"/>
    <property type="evidence" value="ECO:0007669"/>
    <property type="project" value="TreeGrafter"/>
</dbReference>
<keyword evidence="8" id="KW-0418">Kinase</keyword>
<dbReference type="InterPro" id="IPR050351">
    <property type="entry name" value="BphY/WalK/GraS-like"/>
</dbReference>
<keyword evidence="5" id="KW-0808">Transferase</keyword>